<comment type="caution">
    <text evidence="1">The sequence shown here is derived from an EMBL/GenBank/DDBJ whole genome shotgun (WGS) entry which is preliminary data.</text>
</comment>
<dbReference type="AlphaFoldDB" id="A0AAV7KX03"/>
<name>A0AAV7KX03_PLEWA</name>
<sequence length="71" mass="8063">MMELCAGFQAIDTRFNALGACLDQIDERLDRHATRLDGEEHRLSGLKDGSAQSLKRLEKVEQMLKVFVDKN</sequence>
<proteinExistence type="predicted"/>
<organism evidence="1 2">
    <name type="scientific">Pleurodeles waltl</name>
    <name type="common">Iberian ribbed newt</name>
    <dbReference type="NCBI Taxonomy" id="8319"/>
    <lineage>
        <taxon>Eukaryota</taxon>
        <taxon>Metazoa</taxon>
        <taxon>Chordata</taxon>
        <taxon>Craniata</taxon>
        <taxon>Vertebrata</taxon>
        <taxon>Euteleostomi</taxon>
        <taxon>Amphibia</taxon>
        <taxon>Batrachia</taxon>
        <taxon>Caudata</taxon>
        <taxon>Salamandroidea</taxon>
        <taxon>Salamandridae</taxon>
        <taxon>Pleurodelinae</taxon>
        <taxon>Pleurodeles</taxon>
    </lineage>
</organism>
<dbReference type="EMBL" id="JANPWB010000016">
    <property type="protein sequence ID" value="KAJ1083453.1"/>
    <property type="molecule type" value="Genomic_DNA"/>
</dbReference>
<protein>
    <submittedName>
        <fullName evidence="1">Uncharacterized protein</fullName>
    </submittedName>
</protein>
<dbReference type="Proteomes" id="UP001066276">
    <property type="component" value="Chromosome 12"/>
</dbReference>
<evidence type="ECO:0000313" key="2">
    <source>
        <dbReference type="Proteomes" id="UP001066276"/>
    </source>
</evidence>
<reference evidence="1" key="1">
    <citation type="journal article" date="2022" name="bioRxiv">
        <title>Sequencing and chromosome-scale assembly of the giantPleurodeles waltlgenome.</title>
        <authorList>
            <person name="Brown T."/>
            <person name="Elewa A."/>
            <person name="Iarovenko S."/>
            <person name="Subramanian E."/>
            <person name="Araus A.J."/>
            <person name="Petzold A."/>
            <person name="Susuki M."/>
            <person name="Suzuki K.-i.T."/>
            <person name="Hayashi T."/>
            <person name="Toyoda A."/>
            <person name="Oliveira C."/>
            <person name="Osipova E."/>
            <person name="Leigh N.D."/>
            <person name="Simon A."/>
            <person name="Yun M.H."/>
        </authorList>
    </citation>
    <scope>NUCLEOTIDE SEQUENCE</scope>
    <source>
        <strain evidence="1">20211129_DDA</strain>
        <tissue evidence="1">Liver</tissue>
    </source>
</reference>
<keyword evidence="2" id="KW-1185">Reference proteome</keyword>
<evidence type="ECO:0000313" key="1">
    <source>
        <dbReference type="EMBL" id="KAJ1083453.1"/>
    </source>
</evidence>
<accession>A0AAV7KX03</accession>
<gene>
    <name evidence="1" type="ORF">NDU88_003612</name>
</gene>